<protein>
    <submittedName>
        <fullName evidence="1">Uncharacterized protein</fullName>
    </submittedName>
</protein>
<gene>
    <name evidence="1" type="ORF">GCM10007368_12560</name>
</gene>
<proteinExistence type="predicted"/>
<evidence type="ECO:0000313" key="1">
    <source>
        <dbReference type="EMBL" id="GGI06718.1"/>
    </source>
</evidence>
<accession>A0ABQ2B379</accession>
<evidence type="ECO:0000313" key="2">
    <source>
        <dbReference type="Proteomes" id="UP000632535"/>
    </source>
</evidence>
<dbReference type="EMBL" id="BMDG01000004">
    <property type="protein sequence ID" value="GGI06718.1"/>
    <property type="molecule type" value="Genomic_DNA"/>
</dbReference>
<comment type="caution">
    <text evidence="1">The sequence shown here is derived from an EMBL/GenBank/DDBJ whole genome shotgun (WGS) entry which is preliminary data.</text>
</comment>
<sequence>MVRLLARDRDATVSARLSGADAVGEVGARRRRAQWLQQKVSSSTSTPCPSTVQPQWAHRGAIAWTAHSNESNTPAAPSDLVMVKVRA</sequence>
<dbReference type="Proteomes" id="UP000632535">
    <property type="component" value="Unassembled WGS sequence"/>
</dbReference>
<name>A0ABQ2B379_9MICO</name>
<organism evidence="1 2">
    <name type="scientific">Isoptericola cucumis</name>
    <dbReference type="NCBI Taxonomy" id="1776856"/>
    <lineage>
        <taxon>Bacteria</taxon>
        <taxon>Bacillati</taxon>
        <taxon>Actinomycetota</taxon>
        <taxon>Actinomycetes</taxon>
        <taxon>Micrococcales</taxon>
        <taxon>Promicromonosporaceae</taxon>
        <taxon>Isoptericola</taxon>
    </lineage>
</organism>
<reference evidence="2" key="1">
    <citation type="journal article" date="2019" name="Int. J. Syst. Evol. Microbiol.">
        <title>The Global Catalogue of Microorganisms (GCM) 10K type strain sequencing project: providing services to taxonomists for standard genome sequencing and annotation.</title>
        <authorList>
            <consortium name="The Broad Institute Genomics Platform"/>
            <consortium name="The Broad Institute Genome Sequencing Center for Infectious Disease"/>
            <person name="Wu L."/>
            <person name="Ma J."/>
        </authorList>
    </citation>
    <scope>NUCLEOTIDE SEQUENCE [LARGE SCALE GENOMIC DNA]</scope>
    <source>
        <strain evidence="2">CCM 8653</strain>
    </source>
</reference>
<keyword evidence="2" id="KW-1185">Reference proteome</keyword>